<feature type="transmembrane region" description="Helical" evidence="1">
    <location>
        <begin position="38"/>
        <end position="60"/>
    </location>
</feature>
<dbReference type="Proteomes" id="UP001610063">
    <property type="component" value="Unassembled WGS sequence"/>
</dbReference>
<organism evidence="2 3">
    <name type="scientific">Marinoscillum luteum</name>
    <dbReference type="NCBI Taxonomy" id="861051"/>
    <lineage>
        <taxon>Bacteria</taxon>
        <taxon>Pseudomonadati</taxon>
        <taxon>Bacteroidota</taxon>
        <taxon>Cytophagia</taxon>
        <taxon>Cytophagales</taxon>
        <taxon>Reichenbachiellaceae</taxon>
        <taxon>Marinoscillum</taxon>
    </lineage>
</organism>
<comment type="caution">
    <text evidence="2">The sequence shown here is derived from an EMBL/GenBank/DDBJ whole genome shotgun (WGS) entry which is preliminary data.</text>
</comment>
<sequence length="64" mass="7529">MFYYFSRSLHVGAPYILKNLDSTTENLVRKGKNNWKNIILMIEIGLVIGFLAIVVLNYFFRFLL</sequence>
<dbReference type="RefSeq" id="WP_159584992.1">
    <property type="nucleotide sequence ID" value="NZ_JBIPKE010000017.1"/>
</dbReference>
<accession>A0ABW7NA46</accession>
<evidence type="ECO:0000313" key="2">
    <source>
        <dbReference type="EMBL" id="MFH6984231.1"/>
    </source>
</evidence>
<protein>
    <submittedName>
        <fullName evidence="2">Uncharacterized protein</fullName>
    </submittedName>
</protein>
<gene>
    <name evidence="2" type="ORF">ACHKAR_12320</name>
</gene>
<keyword evidence="3" id="KW-1185">Reference proteome</keyword>
<keyword evidence="1" id="KW-0812">Transmembrane</keyword>
<keyword evidence="1" id="KW-0472">Membrane</keyword>
<keyword evidence="1" id="KW-1133">Transmembrane helix</keyword>
<evidence type="ECO:0000313" key="3">
    <source>
        <dbReference type="Proteomes" id="UP001610063"/>
    </source>
</evidence>
<proteinExistence type="predicted"/>
<dbReference type="EMBL" id="JBIPKE010000017">
    <property type="protein sequence ID" value="MFH6984231.1"/>
    <property type="molecule type" value="Genomic_DNA"/>
</dbReference>
<reference evidence="2 3" key="1">
    <citation type="journal article" date="2013" name="Int. J. Syst. Evol. Microbiol.">
        <title>Marinoscillum luteum sp. nov., isolated from marine sediment.</title>
        <authorList>
            <person name="Cha I.T."/>
            <person name="Park S.J."/>
            <person name="Kim S.J."/>
            <person name="Kim J.G."/>
            <person name="Jung M.Y."/>
            <person name="Shin K.S."/>
            <person name="Kwon K.K."/>
            <person name="Yang S.H."/>
            <person name="Seo Y.S."/>
            <person name="Rhee S.K."/>
        </authorList>
    </citation>
    <scope>NUCLEOTIDE SEQUENCE [LARGE SCALE GENOMIC DNA]</scope>
    <source>
        <strain evidence="2 3">KCTC 23939</strain>
    </source>
</reference>
<evidence type="ECO:0000256" key="1">
    <source>
        <dbReference type="SAM" id="Phobius"/>
    </source>
</evidence>
<name>A0ABW7NA46_9BACT</name>